<evidence type="ECO:0000313" key="1">
    <source>
        <dbReference type="Proteomes" id="UP000887580"/>
    </source>
</evidence>
<accession>A0AC35FQJ4</accession>
<organism evidence="1 2">
    <name type="scientific">Panagrolaimus sp. PS1159</name>
    <dbReference type="NCBI Taxonomy" id="55785"/>
    <lineage>
        <taxon>Eukaryota</taxon>
        <taxon>Metazoa</taxon>
        <taxon>Ecdysozoa</taxon>
        <taxon>Nematoda</taxon>
        <taxon>Chromadorea</taxon>
        <taxon>Rhabditida</taxon>
        <taxon>Tylenchina</taxon>
        <taxon>Panagrolaimomorpha</taxon>
        <taxon>Panagrolaimoidea</taxon>
        <taxon>Panagrolaimidae</taxon>
        <taxon>Panagrolaimus</taxon>
    </lineage>
</organism>
<dbReference type="WBParaSite" id="PS1159_v2.g19891.t1">
    <property type="protein sequence ID" value="PS1159_v2.g19891.t1"/>
    <property type="gene ID" value="PS1159_v2.g19891"/>
</dbReference>
<name>A0AC35FQJ4_9BILA</name>
<sequence length="569" mass="65459">MTSELVLPQNSSSSDLSLIHGKIENFTFDKKVGKGQFSEVFRARNKVNGENVALKKIQLHVMKDKKARDDCLKEIDLLRQLNHENIICYYASFIVEKDLYIVLELADAGDLSRLIRQFKKNHRLLPERTIWKYFVQICRALKYMHSRRIMHRDIKPANVFITKQGIAKLGDLGLGRFFSSQTYNAHSVVGTPYYMSPERMNGDGYNFKSDIWSIGCLLYEMACLQSPFFGEKMNLFALIKKIEKCEYPPIPSDIYSQQLRFLISNCICNDANRRMDANQVTTVSEQMHSHFLQHRSQSAAALSSENSSVMIFKIFIATFLLITVSGCKWMDDIQEQIVDYKIEKEGFHRDYIINTKISSMNRFMDCKLAIKVLIPKGAYIDVVNLDSSLITHCYNSPNLFDVEQPEFSNATREQAIYFYSNKSIRKLFIIEDLLEFPVHLRYHAPSKTESVAVVDFKIPEIFVSCQNNDTVIFNDKNCQRFARKIPCSCGPTKSRCSYMKLNAQPTTAESSITKAEIPIGNSTWTNHIVTITLVFLILVFALLFKLCHLQFSLPEDTPPTSPERRIKTD</sequence>
<proteinExistence type="predicted"/>
<reference evidence="2" key="1">
    <citation type="submission" date="2022-11" db="UniProtKB">
        <authorList>
            <consortium name="WormBaseParasite"/>
        </authorList>
    </citation>
    <scope>IDENTIFICATION</scope>
</reference>
<evidence type="ECO:0000313" key="2">
    <source>
        <dbReference type="WBParaSite" id="PS1159_v2.g19891.t1"/>
    </source>
</evidence>
<protein>
    <submittedName>
        <fullName evidence="2">Phosphatidylinositol-glycan biosynthesis class X protein</fullName>
    </submittedName>
</protein>
<dbReference type="Proteomes" id="UP000887580">
    <property type="component" value="Unplaced"/>
</dbReference>